<dbReference type="InterPro" id="IPR045357">
    <property type="entry name" value="Aminopeptidase_N-like_N"/>
</dbReference>
<dbReference type="OMA" id="AGYKPCI"/>
<protein>
    <recommendedName>
        <fullName evidence="7">Aminopeptidase</fullName>
    </recommendedName>
</protein>
<accession>A0A8I6S0N1</accession>
<dbReference type="PANTHER" id="PTHR11533">
    <property type="entry name" value="PROTEASE M1 ZINC METALLOPROTEASE"/>
    <property type="match status" value="1"/>
</dbReference>
<feature type="domain" description="Aminopeptidase N-like N-terminal" evidence="4">
    <location>
        <begin position="29"/>
        <end position="229"/>
    </location>
</feature>
<evidence type="ECO:0000259" key="4">
    <source>
        <dbReference type="Pfam" id="PF17900"/>
    </source>
</evidence>
<evidence type="ECO:0000259" key="3">
    <source>
        <dbReference type="Pfam" id="PF11838"/>
    </source>
</evidence>
<keyword evidence="2" id="KW-0732">Signal</keyword>
<feature type="domain" description="ERAP1-like C-terminal" evidence="3">
    <location>
        <begin position="561"/>
        <end position="874"/>
    </location>
</feature>
<dbReference type="SUPFAM" id="SSF55486">
    <property type="entry name" value="Metalloproteases ('zincins'), catalytic domain"/>
    <property type="match status" value="1"/>
</dbReference>
<dbReference type="Pfam" id="PF11838">
    <property type="entry name" value="ERAP1_C"/>
    <property type="match status" value="1"/>
</dbReference>
<proteinExistence type="inferred from homology"/>
<evidence type="ECO:0000256" key="1">
    <source>
        <dbReference type="ARBA" id="ARBA00010136"/>
    </source>
</evidence>
<dbReference type="Proteomes" id="UP000494040">
    <property type="component" value="Unassembled WGS sequence"/>
</dbReference>
<dbReference type="SUPFAM" id="SSF63737">
    <property type="entry name" value="Leukotriene A4 hydrolase N-terminal domain"/>
    <property type="match status" value="1"/>
</dbReference>
<name>A0A8I6S0N1_CIMLE</name>
<dbReference type="GO" id="GO:0005737">
    <property type="term" value="C:cytoplasm"/>
    <property type="evidence" value="ECO:0007669"/>
    <property type="project" value="TreeGrafter"/>
</dbReference>
<dbReference type="AlphaFoldDB" id="A0A8I6S0N1"/>
<dbReference type="GO" id="GO:0005615">
    <property type="term" value="C:extracellular space"/>
    <property type="evidence" value="ECO:0007669"/>
    <property type="project" value="TreeGrafter"/>
</dbReference>
<dbReference type="Gene3D" id="2.60.40.1910">
    <property type="match status" value="1"/>
</dbReference>
<dbReference type="PANTHER" id="PTHR11533:SF18">
    <property type="entry name" value="FI02158P"/>
    <property type="match status" value="1"/>
</dbReference>
<comment type="similarity">
    <text evidence="1">Belongs to the peptidase M1 family.</text>
</comment>
<organism evidence="5 6">
    <name type="scientific">Cimex lectularius</name>
    <name type="common">Bed bug</name>
    <name type="synonym">Acanthia lectularia</name>
    <dbReference type="NCBI Taxonomy" id="79782"/>
    <lineage>
        <taxon>Eukaryota</taxon>
        <taxon>Metazoa</taxon>
        <taxon>Ecdysozoa</taxon>
        <taxon>Arthropoda</taxon>
        <taxon>Hexapoda</taxon>
        <taxon>Insecta</taxon>
        <taxon>Pterygota</taxon>
        <taxon>Neoptera</taxon>
        <taxon>Paraneoptera</taxon>
        <taxon>Hemiptera</taxon>
        <taxon>Heteroptera</taxon>
        <taxon>Panheteroptera</taxon>
        <taxon>Cimicomorpha</taxon>
        <taxon>Cimicidae</taxon>
        <taxon>Cimex</taxon>
    </lineage>
</organism>
<dbReference type="PROSITE" id="PS51257">
    <property type="entry name" value="PROKAR_LIPOPROTEIN"/>
    <property type="match status" value="1"/>
</dbReference>
<dbReference type="InterPro" id="IPR027268">
    <property type="entry name" value="Peptidase_M4/M1_CTD_sf"/>
</dbReference>
<dbReference type="GO" id="GO:0016020">
    <property type="term" value="C:membrane"/>
    <property type="evidence" value="ECO:0007669"/>
    <property type="project" value="TreeGrafter"/>
</dbReference>
<dbReference type="Gene3D" id="1.25.50.20">
    <property type="match status" value="1"/>
</dbReference>
<dbReference type="OrthoDB" id="8182982at2759"/>
<evidence type="ECO:0008006" key="7">
    <source>
        <dbReference type="Google" id="ProtNLM"/>
    </source>
</evidence>
<dbReference type="InterPro" id="IPR024571">
    <property type="entry name" value="ERAP1-like_C_dom"/>
</dbReference>
<evidence type="ECO:0000256" key="2">
    <source>
        <dbReference type="SAM" id="SignalP"/>
    </source>
</evidence>
<feature type="chain" id="PRO_5035222622" description="Aminopeptidase" evidence="2">
    <location>
        <begin position="19"/>
        <end position="924"/>
    </location>
</feature>
<reference evidence="5" key="1">
    <citation type="submission" date="2022-01" db="UniProtKB">
        <authorList>
            <consortium name="EnsemblMetazoa"/>
        </authorList>
    </citation>
    <scope>IDENTIFICATION</scope>
</reference>
<dbReference type="KEGG" id="clec:106669656"/>
<evidence type="ECO:0000313" key="5">
    <source>
        <dbReference type="EnsemblMetazoa" id="XP_014254770.1"/>
    </source>
</evidence>
<sequence length="924" mass="105180">MGFRQLEIIACFVTAVACFYEQPQIEVEPRGYRIDLQPTLQPGDSLFKGRVRIDIVNRGSEAVTELKLNAHSSLSINEKDVKLIRLANADLSDEESDEDIPTSVNKVEKKDDLLIVYCSQKLQRDATYQLDIQYEGKLGSDPSSPIYQSSYTDKESGESRPFLVLSPRIGQAKEVFPCFDQPFLKSWFELSVVHKRGFTALSNMPVLEQSNISREGDLIRDQFSRTPLMAVNSLGLFISDFKMPEVEYLQTDGIKIGLWGRADFVTTLSKAQQLLPSVLVSLELYLSRPYPLPHLNLIALPGFSEDRPKNSWGLQWFRESDLMNTNSYWLTHRVAKAAAMQWLSHLASPVNDSVVTSGLANFLATNVAQQLEPTTYYWHLGSFHTLVLELGKPRNYGLDSEQKRSLLESRVFLLIQMFEQVFGANTFKQSIQNFLAKKEFKAYSEDDLWQVITEQAWVDKKLSSSISLIEVIPPWLNQRMPLVTVVSNYATNITTVTQEKYVDNLESSWSKVVKKSGVNKQSGWWLPLVIVQGNQDPETIGWLNPEQHSIEFNNISTTSYLIANPGSTGPYLVNYDSEGWKNLAKNMKSLPVTYRAQLIHDSMTLALSGHLSTVTALEISAALKTEQAPEVWRTFYPLAERLRDRFQGTSAAHNLDAYLKGLLIPVLDALGEEDKSSWKTELRVRTRHLLCQTGFTPCIDNARTLFATWLNASHPDDGMPIASSHLCPVMAWGSYDEWQFALDRLHHFPPNRSKAERTFLMKTVAGCPHDPKKYYTLFNITFLNRKNQIFSDEDRFIILSAISGESIGYTTLFHFLKNNWHDMKKRIQGNLWDYFIQTAMGNFRTEEGLKEITELLDERKSEMGTALKTAEDSVSRVRSRVKWAKEATPAVEAWLNATMEVSWTPQRFKFQDVVVVSHSRKSMG</sequence>
<evidence type="ECO:0000313" key="6">
    <source>
        <dbReference type="Proteomes" id="UP000494040"/>
    </source>
</evidence>
<dbReference type="EnsemblMetazoa" id="XM_014399284.2">
    <property type="protein sequence ID" value="XP_014254770.1"/>
    <property type="gene ID" value="LOC106669656"/>
</dbReference>
<dbReference type="InterPro" id="IPR042097">
    <property type="entry name" value="Aminopeptidase_N-like_N_sf"/>
</dbReference>
<dbReference type="Pfam" id="PF17900">
    <property type="entry name" value="Peptidase_M1_N"/>
    <property type="match status" value="1"/>
</dbReference>
<dbReference type="Gene3D" id="1.10.390.10">
    <property type="entry name" value="Neutral Protease Domain 2"/>
    <property type="match status" value="1"/>
</dbReference>
<gene>
    <name evidence="5" type="primary">106669656</name>
</gene>
<feature type="signal peptide" evidence="2">
    <location>
        <begin position="1"/>
        <end position="18"/>
    </location>
</feature>
<dbReference type="Gene3D" id="2.60.40.1730">
    <property type="entry name" value="tricorn interacting facor f3 domain"/>
    <property type="match status" value="1"/>
</dbReference>
<dbReference type="InterPro" id="IPR050344">
    <property type="entry name" value="Peptidase_M1_aminopeptidases"/>
</dbReference>
<keyword evidence="6" id="KW-1185">Reference proteome</keyword>